<keyword evidence="5" id="KW-1185">Reference proteome</keyword>
<proteinExistence type="predicted"/>
<evidence type="ECO:0000313" key="5">
    <source>
        <dbReference type="Proteomes" id="UP000219669"/>
    </source>
</evidence>
<evidence type="ECO:0000259" key="3">
    <source>
        <dbReference type="SMART" id="SM00062"/>
    </source>
</evidence>
<dbReference type="EMBL" id="OCNF01000018">
    <property type="protein sequence ID" value="SOD69716.1"/>
    <property type="molecule type" value="Genomic_DNA"/>
</dbReference>
<protein>
    <submittedName>
        <fullName evidence="4">Polar amino acid transport system substrate-binding protein</fullName>
    </submittedName>
</protein>
<dbReference type="AlphaFoldDB" id="A0A286EFL1"/>
<dbReference type="PANTHER" id="PTHR35936">
    <property type="entry name" value="MEMBRANE-BOUND LYTIC MUREIN TRANSGLYCOSYLASE F"/>
    <property type="match status" value="1"/>
</dbReference>
<dbReference type="Gene3D" id="3.40.190.10">
    <property type="entry name" value="Periplasmic binding protein-like II"/>
    <property type="match status" value="2"/>
</dbReference>
<reference evidence="4 5" key="1">
    <citation type="submission" date="2017-09" db="EMBL/GenBank/DDBJ databases">
        <authorList>
            <person name="Ehlers B."/>
            <person name="Leendertz F.H."/>
        </authorList>
    </citation>
    <scope>NUCLEOTIDE SEQUENCE [LARGE SCALE GENOMIC DNA]</scope>
    <source>
        <strain evidence="4 5">DSM 16848</strain>
    </source>
</reference>
<dbReference type="Proteomes" id="UP000219669">
    <property type="component" value="Unassembled WGS sequence"/>
</dbReference>
<dbReference type="SUPFAM" id="SSF53850">
    <property type="entry name" value="Periplasmic binding protein-like II"/>
    <property type="match status" value="1"/>
</dbReference>
<dbReference type="InterPro" id="IPR001638">
    <property type="entry name" value="Solute-binding_3/MltF_N"/>
</dbReference>
<dbReference type="PROSITE" id="PS51257">
    <property type="entry name" value="PROKAR_LIPOPROTEIN"/>
    <property type="match status" value="1"/>
</dbReference>
<organism evidence="4 5">
    <name type="scientific">Alysiella filiformis DSM 16848</name>
    <dbReference type="NCBI Taxonomy" id="1120981"/>
    <lineage>
        <taxon>Bacteria</taxon>
        <taxon>Pseudomonadati</taxon>
        <taxon>Pseudomonadota</taxon>
        <taxon>Betaproteobacteria</taxon>
        <taxon>Neisseriales</taxon>
        <taxon>Neisseriaceae</taxon>
        <taxon>Alysiella</taxon>
    </lineage>
</organism>
<feature type="signal peptide" evidence="2">
    <location>
        <begin position="1"/>
        <end position="20"/>
    </location>
</feature>
<dbReference type="SMART" id="SM00062">
    <property type="entry name" value="PBPb"/>
    <property type="match status" value="1"/>
</dbReference>
<feature type="chain" id="PRO_5011973228" evidence="2">
    <location>
        <begin position="21"/>
        <end position="286"/>
    </location>
</feature>
<dbReference type="PANTHER" id="PTHR35936:SF17">
    <property type="entry name" value="ARGININE-BINDING EXTRACELLULAR PROTEIN ARTP"/>
    <property type="match status" value="1"/>
</dbReference>
<gene>
    <name evidence="4" type="ORF">SAMN02746062_01803</name>
</gene>
<dbReference type="Pfam" id="PF00497">
    <property type="entry name" value="SBP_bac_3"/>
    <property type="match status" value="1"/>
</dbReference>
<keyword evidence="1 2" id="KW-0732">Signal</keyword>
<evidence type="ECO:0000256" key="1">
    <source>
        <dbReference type="ARBA" id="ARBA00022729"/>
    </source>
</evidence>
<accession>A0A286EFL1</accession>
<sequence length="286" mass="30986">MAFKKTLTILATAIMLAACADDAPKNEQTHAAPVASEPVAASVVAQNANLPTLRVVTDATYPPFASKDKNGQIEGLDVDLFTAVARNQGYNVQFVPHDWEGIFKTLANDTADVVVSAVSETDESLAAADLSDSYYHTPYRIAALEPAKFDLKDWATQAKIAISNTEDSSVDLPERYKVKKEQLVIRDSVFLALQEVAKGNAQVVVADSTVLQYYIASPTFKDHNIKFVSQNLPAGRGSDIVYAVKKGNKDLLGKINKGLANIKANGEYEKILNKWNQSLPTANAAK</sequence>
<feature type="domain" description="Solute-binding protein family 3/N-terminal" evidence="3">
    <location>
        <begin position="52"/>
        <end position="279"/>
    </location>
</feature>
<dbReference type="RefSeq" id="WP_097114789.1">
    <property type="nucleotide sequence ID" value="NZ_CP083931.1"/>
</dbReference>
<evidence type="ECO:0000256" key="2">
    <source>
        <dbReference type="SAM" id="SignalP"/>
    </source>
</evidence>
<name>A0A286EFL1_9NEIS</name>
<evidence type="ECO:0000313" key="4">
    <source>
        <dbReference type="EMBL" id="SOD69716.1"/>
    </source>
</evidence>
<dbReference type="OrthoDB" id="8613451at2"/>